<feature type="region of interest" description="Disordered" evidence="1">
    <location>
        <begin position="1"/>
        <end position="93"/>
    </location>
</feature>
<evidence type="ECO:0000256" key="1">
    <source>
        <dbReference type="SAM" id="MobiDB-lite"/>
    </source>
</evidence>
<dbReference type="SMART" id="SM00151">
    <property type="entry name" value="SWIB"/>
    <property type="match status" value="1"/>
</dbReference>
<keyword evidence="4" id="KW-1185">Reference proteome</keyword>
<protein>
    <submittedName>
        <fullName evidence="3">SWIB/MDM2 domain-containing protein</fullName>
    </submittedName>
</protein>
<dbReference type="OrthoDB" id="10263741at2759"/>
<dbReference type="InterPro" id="IPR036885">
    <property type="entry name" value="SWIB_MDM2_dom_sf"/>
</dbReference>
<dbReference type="CDD" id="cd10568">
    <property type="entry name" value="SWIB_like"/>
    <property type="match status" value="1"/>
</dbReference>
<dbReference type="EMBL" id="KQ964245">
    <property type="protein sequence ID" value="KXJ96848.1"/>
    <property type="molecule type" value="Genomic_DNA"/>
</dbReference>
<feature type="region of interest" description="Disordered" evidence="1">
    <location>
        <begin position="183"/>
        <end position="209"/>
    </location>
</feature>
<feature type="compositionally biased region" description="Low complexity" evidence="1">
    <location>
        <begin position="1"/>
        <end position="13"/>
    </location>
</feature>
<dbReference type="AlphaFoldDB" id="A0A136JI78"/>
<sequence>MQPGFRPYPQQQQQPPPPQQQRPPHQAGGGGGGAQRRGGIGPMMSSGVSGPHHQLPLNQHQIAQQQQAAAIQVEMAKRRSRKPTDKNLPDDIDNAIIGDMASRYRDLREFERKLDATMTRKRLDIVDSVNRSVKRWKTLRIWISNTAEDQVWQGNDLDVNSFDFSSNLEPTYRVKIEGRLLDDDDDLDNEDEPANTDSDAMEVEQTAGAKGKRAQKYRFSHFFKSITVDFPANRKGMDTGVEWKKPERNGQAANLPPSAEFDEFTFKRSGDETMNITINLFRHEEPERYSLSPDLEAIVDLSEATRQEVVMGLWEYIKMLDLQEDEEKRNFRCDDLLRKAFGIEMGSIPKLHDYITPHLRTLPPVQLVYTIRLDEEFHKNPEPTVYDVRVAVDDPLRDKMVSFLNNAGYAGMLKDAASLDEQLATIVQAIHVSKSKHAFLTSLSEDPATFVRNWLSSQKRDLEIIMGESMRGGSDNLNGDEWRKGGRDSVWNTVNARESISVMLAKQIPQLQQR</sequence>
<dbReference type="PANTHER" id="PTHR13844">
    <property type="entry name" value="SWI/SNF-RELATED MATRIX-ASSOCIATED ACTIN-DEPENDENT REGULATOR OF CHROMATIN SUBFAMILY D"/>
    <property type="match status" value="1"/>
</dbReference>
<dbReference type="FunCoup" id="A0A136JI78">
    <property type="interactions" value="807"/>
</dbReference>
<dbReference type="STRING" id="196109.A0A136JI78"/>
<reference evidence="4" key="1">
    <citation type="submission" date="2016-02" db="EMBL/GenBank/DDBJ databases">
        <title>Draft genome sequence of Microdochium bolleyi, a fungal endophyte of beachgrass.</title>
        <authorList>
            <consortium name="DOE Joint Genome Institute"/>
            <person name="David A.S."/>
            <person name="May G."/>
            <person name="Haridas S."/>
            <person name="Lim J."/>
            <person name="Wang M."/>
            <person name="Labutti K."/>
            <person name="Lipzen A."/>
            <person name="Barry K."/>
            <person name="Grigoriev I.V."/>
        </authorList>
    </citation>
    <scope>NUCLEOTIDE SEQUENCE [LARGE SCALE GENOMIC DNA]</scope>
    <source>
        <strain evidence="4">J235TASD1</strain>
    </source>
</reference>
<feature type="compositionally biased region" description="Acidic residues" evidence="1">
    <location>
        <begin position="183"/>
        <end position="202"/>
    </location>
</feature>
<name>A0A136JI78_9PEZI</name>
<evidence type="ECO:0000259" key="2">
    <source>
        <dbReference type="PROSITE" id="PS51925"/>
    </source>
</evidence>
<evidence type="ECO:0000313" key="3">
    <source>
        <dbReference type="EMBL" id="KXJ96848.1"/>
    </source>
</evidence>
<evidence type="ECO:0000313" key="4">
    <source>
        <dbReference type="Proteomes" id="UP000070501"/>
    </source>
</evidence>
<dbReference type="PROSITE" id="PS51925">
    <property type="entry name" value="SWIB_MDM2"/>
    <property type="match status" value="1"/>
</dbReference>
<dbReference type="Gene3D" id="1.10.245.10">
    <property type="entry name" value="SWIB/MDM2 domain"/>
    <property type="match status" value="1"/>
</dbReference>
<dbReference type="Pfam" id="PF02201">
    <property type="entry name" value="SWIB"/>
    <property type="match status" value="1"/>
</dbReference>
<feature type="domain" description="DM2" evidence="2">
    <location>
        <begin position="284"/>
        <end position="361"/>
    </location>
</feature>
<dbReference type="InParanoid" id="A0A136JI78"/>
<feature type="compositionally biased region" description="Gly residues" evidence="1">
    <location>
        <begin position="27"/>
        <end position="41"/>
    </location>
</feature>
<proteinExistence type="predicted"/>
<dbReference type="InterPro" id="IPR003121">
    <property type="entry name" value="SWIB_MDM2_domain"/>
</dbReference>
<dbReference type="SUPFAM" id="SSF47592">
    <property type="entry name" value="SWIB/MDM2 domain"/>
    <property type="match status" value="1"/>
</dbReference>
<dbReference type="InterPro" id="IPR019835">
    <property type="entry name" value="SWIB_domain"/>
</dbReference>
<dbReference type="Proteomes" id="UP000070501">
    <property type="component" value="Unassembled WGS sequence"/>
</dbReference>
<organism evidence="3 4">
    <name type="scientific">Microdochium bolleyi</name>
    <dbReference type="NCBI Taxonomy" id="196109"/>
    <lineage>
        <taxon>Eukaryota</taxon>
        <taxon>Fungi</taxon>
        <taxon>Dikarya</taxon>
        <taxon>Ascomycota</taxon>
        <taxon>Pezizomycotina</taxon>
        <taxon>Sordariomycetes</taxon>
        <taxon>Xylariomycetidae</taxon>
        <taxon>Xylariales</taxon>
        <taxon>Microdochiaceae</taxon>
        <taxon>Microdochium</taxon>
    </lineage>
</organism>
<accession>A0A136JI78</accession>
<gene>
    <name evidence="3" type="ORF">Micbo1qcDRAFT_191489</name>
</gene>
<feature type="compositionally biased region" description="Low complexity" evidence="1">
    <location>
        <begin position="61"/>
        <end position="72"/>
    </location>
</feature>